<gene>
    <name evidence="3" type="ORF">C2G38_2122524</name>
    <name evidence="2" type="ORF">C2G38_2130703</name>
</gene>
<reference evidence="3 4" key="1">
    <citation type="submission" date="2018-06" db="EMBL/GenBank/DDBJ databases">
        <title>Comparative genomics reveals the genomic features of Rhizophagus irregularis, R. cerebriforme, R. diaphanum and Gigaspora rosea, and their symbiotic lifestyle signature.</title>
        <authorList>
            <person name="Morin E."/>
            <person name="San Clemente H."/>
            <person name="Chen E.C.H."/>
            <person name="De La Providencia I."/>
            <person name="Hainaut M."/>
            <person name="Kuo A."/>
            <person name="Kohler A."/>
            <person name="Murat C."/>
            <person name="Tang N."/>
            <person name="Roy S."/>
            <person name="Loubradou J."/>
            <person name="Henrissat B."/>
            <person name="Grigoriev I.V."/>
            <person name="Corradi N."/>
            <person name="Roux C."/>
            <person name="Martin F.M."/>
        </authorList>
    </citation>
    <scope>NUCLEOTIDE SEQUENCE [LARGE SCALE GENOMIC DNA]</scope>
    <source>
        <strain evidence="3 4">DAOM 194757</strain>
    </source>
</reference>
<sequence>MFISCLRVLLADNFNIYILMILWFFCAFGTSIVFNSLSTYLIDVCPGFDASAIALSNCIRLIIRHFLFVGFCIYQLLSGI</sequence>
<comment type="caution">
    <text evidence="3">The sequence shown here is derived from an EMBL/GenBank/DDBJ whole genome shotgun (WGS) entry which is preliminary data.</text>
</comment>
<evidence type="ECO:0000256" key="1">
    <source>
        <dbReference type="SAM" id="Phobius"/>
    </source>
</evidence>
<protein>
    <submittedName>
        <fullName evidence="3">Uncharacterized protein</fullName>
    </submittedName>
</protein>
<dbReference type="Proteomes" id="UP000266673">
    <property type="component" value="Unassembled WGS sequence"/>
</dbReference>
<keyword evidence="1" id="KW-1133">Transmembrane helix</keyword>
<dbReference type="EMBL" id="QKWP01006029">
    <property type="protein sequence ID" value="RIA99948.1"/>
    <property type="molecule type" value="Genomic_DNA"/>
</dbReference>
<keyword evidence="1" id="KW-0472">Membrane</keyword>
<evidence type="ECO:0000313" key="3">
    <source>
        <dbReference type="EMBL" id="RIB03678.1"/>
    </source>
</evidence>
<organism evidence="3 4">
    <name type="scientific">Gigaspora rosea</name>
    <dbReference type="NCBI Taxonomy" id="44941"/>
    <lineage>
        <taxon>Eukaryota</taxon>
        <taxon>Fungi</taxon>
        <taxon>Fungi incertae sedis</taxon>
        <taxon>Mucoromycota</taxon>
        <taxon>Glomeromycotina</taxon>
        <taxon>Glomeromycetes</taxon>
        <taxon>Diversisporales</taxon>
        <taxon>Gigasporaceae</taxon>
        <taxon>Gigaspora</taxon>
    </lineage>
</organism>
<keyword evidence="1" id="KW-0812">Transmembrane</keyword>
<keyword evidence="4" id="KW-1185">Reference proteome</keyword>
<dbReference type="AlphaFoldDB" id="A0A397U3G1"/>
<accession>A0A397U3G1</accession>
<feature type="transmembrane region" description="Helical" evidence="1">
    <location>
        <begin position="16"/>
        <end position="37"/>
    </location>
</feature>
<evidence type="ECO:0000313" key="4">
    <source>
        <dbReference type="Proteomes" id="UP000266673"/>
    </source>
</evidence>
<name>A0A397U3G1_9GLOM</name>
<proteinExistence type="predicted"/>
<evidence type="ECO:0000313" key="2">
    <source>
        <dbReference type="EMBL" id="RIA99948.1"/>
    </source>
</evidence>
<dbReference type="EMBL" id="QKWP01002345">
    <property type="protein sequence ID" value="RIB03678.1"/>
    <property type="molecule type" value="Genomic_DNA"/>
</dbReference>
<feature type="transmembrane region" description="Helical" evidence="1">
    <location>
        <begin position="58"/>
        <end position="77"/>
    </location>
</feature>
<dbReference type="OrthoDB" id="2441642at2759"/>